<dbReference type="AlphaFoldDB" id="A0AAE9Y5K0"/>
<organism evidence="2 3">
    <name type="scientific">Iamia majanohamensis</name>
    <dbReference type="NCBI Taxonomy" id="467976"/>
    <lineage>
        <taxon>Bacteria</taxon>
        <taxon>Bacillati</taxon>
        <taxon>Actinomycetota</taxon>
        <taxon>Acidimicrobiia</taxon>
        <taxon>Acidimicrobiales</taxon>
        <taxon>Iamiaceae</taxon>
        <taxon>Iamia</taxon>
    </lineage>
</organism>
<feature type="transmembrane region" description="Helical" evidence="1">
    <location>
        <begin position="144"/>
        <end position="160"/>
    </location>
</feature>
<sequence>MTALVVSADHLVLALVAATLSSAILLVGRCGGPTLDGAAVVAVAVLAVRGQAPPATVVAVVALATAGHVHGRLRLLARLAALGALAAAATSLPVGPALVLVALGALTAATPRALAEVGTPATAAGLLAVACAGLWAAAPDTEGAIALGAALAPVAVATLTSRRPSPASWAPAVLALWWAAAWGFRGRPGGLPLVLLLAAVLVVGPLVALRCARAAPPVLRGPPALVAVAAAAVVVAVSARTYGLGGSALGGALPALGGCSLVVAGAAFAGRRHRTPPPGDGPHPADL</sequence>
<dbReference type="EMBL" id="CP116942">
    <property type="protein sequence ID" value="WCO65851.1"/>
    <property type="molecule type" value="Genomic_DNA"/>
</dbReference>
<feature type="transmembrane region" description="Helical" evidence="1">
    <location>
        <begin position="121"/>
        <end position="138"/>
    </location>
</feature>
<accession>A0AAE9Y5K0</accession>
<feature type="transmembrane region" description="Helical" evidence="1">
    <location>
        <begin position="248"/>
        <end position="269"/>
    </location>
</feature>
<protein>
    <submittedName>
        <fullName evidence="2">Uncharacterized protein</fullName>
    </submittedName>
</protein>
<keyword evidence="1" id="KW-0812">Transmembrane</keyword>
<name>A0AAE9Y5K0_9ACTN</name>
<feature type="transmembrane region" description="Helical" evidence="1">
    <location>
        <begin position="167"/>
        <end position="184"/>
    </location>
</feature>
<feature type="transmembrane region" description="Helical" evidence="1">
    <location>
        <begin position="190"/>
        <end position="212"/>
    </location>
</feature>
<proteinExistence type="predicted"/>
<reference evidence="2" key="1">
    <citation type="submission" date="2023-01" db="EMBL/GenBank/DDBJ databases">
        <title>The diversity of Class Acidimicrobiia in South China Sea sediment environments and the proposal of Iamia marina sp. nov., a novel species of the genus Iamia.</title>
        <authorList>
            <person name="He Y."/>
            <person name="Tian X."/>
        </authorList>
    </citation>
    <scope>NUCLEOTIDE SEQUENCE</scope>
    <source>
        <strain evidence="2">DSM 19957</strain>
    </source>
</reference>
<dbReference type="KEGG" id="ima:PO878_15210"/>
<keyword evidence="1" id="KW-1133">Transmembrane helix</keyword>
<dbReference type="Proteomes" id="UP001216390">
    <property type="component" value="Chromosome"/>
</dbReference>
<gene>
    <name evidence="2" type="ORF">PO878_15210</name>
</gene>
<feature type="transmembrane region" description="Helical" evidence="1">
    <location>
        <begin position="39"/>
        <end position="63"/>
    </location>
</feature>
<keyword evidence="1" id="KW-0472">Membrane</keyword>
<evidence type="ECO:0000256" key="1">
    <source>
        <dbReference type="SAM" id="Phobius"/>
    </source>
</evidence>
<feature type="transmembrane region" description="Helical" evidence="1">
    <location>
        <begin position="224"/>
        <end position="242"/>
    </location>
</feature>
<keyword evidence="3" id="KW-1185">Reference proteome</keyword>
<dbReference type="RefSeq" id="WP_272735377.1">
    <property type="nucleotide sequence ID" value="NZ_CP116942.1"/>
</dbReference>
<evidence type="ECO:0000313" key="3">
    <source>
        <dbReference type="Proteomes" id="UP001216390"/>
    </source>
</evidence>
<evidence type="ECO:0000313" key="2">
    <source>
        <dbReference type="EMBL" id="WCO65851.1"/>
    </source>
</evidence>